<dbReference type="PANTHER" id="PTHR12993">
    <property type="entry name" value="N-ACETYLGLUCOSAMINYL-PHOSPHATIDYLINOSITOL DE-N-ACETYLASE-RELATED"/>
    <property type="match status" value="1"/>
</dbReference>
<gene>
    <name evidence="2" type="ORF">GB883_09995</name>
</gene>
<dbReference type="InterPro" id="IPR024078">
    <property type="entry name" value="LmbE-like_dom_sf"/>
</dbReference>
<dbReference type="OrthoDB" id="158614at2"/>
<keyword evidence="3" id="KW-1185">Reference proteome</keyword>
<dbReference type="EMBL" id="WHJE01000038">
    <property type="protein sequence ID" value="KAE8764266.1"/>
    <property type="molecule type" value="Genomic_DNA"/>
</dbReference>
<organism evidence="2 3">
    <name type="scientific">Georgenia thermotolerans</name>
    <dbReference type="NCBI Taxonomy" id="527326"/>
    <lineage>
        <taxon>Bacteria</taxon>
        <taxon>Bacillati</taxon>
        <taxon>Actinomycetota</taxon>
        <taxon>Actinomycetes</taxon>
        <taxon>Micrococcales</taxon>
        <taxon>Bogoriellaceae</taxon>
        <taxon>Georgenia</taxon>
    </lineage>
</organism>
<dbReference type="Pfam" id="PF02585">
    <property type="entry name" value="PIG-L"/>
    <property type="match status" value="1"/>
</dbReference>
<protein>
    <submittedName>
        <fullName evidence="2">GlcNAc-PI de-N-acetylase</fullName>
    </submittedName>
</protein>
<accession>A0A7J5UPD5</accession>
<proteinExistence type="predicted"/>
<name>A0A7J5UPD5_9MICO</name>
<dbReference type="Gene3D" id="3.40.50.10320">
    <property type="entry name" value="LmbE-like"/>
    <property type="match status" value="1"/>
</dbReference>
<dbReference type="GO" id="GO:0016811">
    <property type="term" value="F:hydrolase activity, acting on carbon-nitrogen (but not peptide) bonds, in linear amides"/>
    <property type="evidence" value="ECO:0007669"/>
    <property type="project" value="TreeGrafter"/>
</dbReference>
<comment type="caution">
    <text evidence="2">The sequence shown here is derived from an EMBL/GenBank/DDBJ whole genome shotgun (WGS) entry which is preliminary data.</text>
</comment>
<dbReference type="PANTHER" id="PTHR12993:SF11">
    <property type="entry name" value="N-ACETYLGLUCOSAMINYL-PHOSPHATIDYLINOSITOL DE-N-ACETYLASE"/>
    <property type="match status" value="1"/>
</dbReference>
<sequence>MASTLSTKEAEPPTGGVLGVFAHPDDETITAGGLLAAAARVGLPTTVVVGTRGERGQVIPLDLVHLDGDPVGLAHQRTRELARACAALGVRSHYFLDEVRGLAARRPARFTDSGMVWVRPGVAGPLPDAGPDALSTVPVEVVARLLAARLRVERPQVVITEDPRGGYGHPDHVHVHQVTMRAVELAHEASEVDDPDDPLAGLEPWRVPVVVWVVAREDRYRESLQWLTDKLTHAPQFGTRGDVLATLPPTTEMPPFVFPPEKVDAVVDYAAVLPAVISALRAHRSQLQDVQHEEVALPSQPARGWFAVANGLLLPLLASTGLHLVPGFDRVDDLYVAPVHHSVTEKLPVLERYSLAGTFGLARLDVRDRLADTRGIERLAAFLGVKIVP</sequence>
<dbReference type="GO" id="GO:0016137">
    <property type="term" value="P:glycoside metabolic process"/>
    <property type="evidence" value="ECO:0007669"/>
    <property type="project" value="UniProtKB-ARBA"/>
</dbReference>
<reference evidence="2 3" key="1">
    <citation type="submission" date="2019-10" db="EMBL/GenBank/DDBJ databases">
        <title>Georgenia wutianyii sp. nov. and Georgenia yuyongxinii sp. nov. isolated from plateau pika (Ochotona curzoniae) in the Qinghai-Tibet plateau of China.</title>
        <authorList>
            <person name="Tian Z."/>
        </authorList>
    </citation>
    <scope>NUCLEOTIDE SEQUENCE [LARGE SCALE GENOMIC DNA]</scope>
    <source>
        <strain evidence="2 3">DSM 21501</strain>
    </source>
</reference>
<dbReference type="Proteomes" id="UP000451860">
    <property type="component" value="Unassembled WGS sequence"/>
</dbReference>
<dbReference type="AlphaFoldDB" id="A0A7J5UPD5"/>
<evidence type="ECO:0000313" key="3">
    <source>
        <dbReference type="Proteomes" id="UP000451860"/>
    </source>
</evidence>
<dbReference type="SUPFAM" id="SSF102588">
    <property type="entry name" value="LmbE-like"/>
    <property type="match status" value="1"/>
</dbReference>
<dbReference type="InterPro" id="IPR003737">
    <property type="entry name" value="GlcNAc_PI_deacetylase-related"/>
</dbReference>
<evidence type="ECO:0000313" key="2">
    <source>
        <dbReference type="EMBL" id="KAE8764266.1"/>
    </source>
</evidence>
<dbReference type="RefSeq" id="WP_152203746.1">
    <property type="nucleotide sequence ID" value="NZ_VUKF01000033.1"/>
</dbReference>
<keyword evidence="1" id="KW-0862">Zinc</keyword>
<evidence type="ECO:0000256" key="1">
    <source>
        <dbReference type="ARBA" id="ARBA00022833"/>
    </source>
</evidence>